<keyword evidence="2" id="KW-1185">Reference proteome</keyword>
<dbReference type="EMBL" id="AP017313">
    <property type="protein sequence ID" value="BAU53370.1"/>
    <property type="molecule type" value="Genomic_DNA"/>
</dbReference>
<dbReference type="RefSeq" id="WP_096350895.1">
    <property type="nucleotide sequence ID" value="NZ_AP017313.1"/>
</dbReference>
<dbReference type="KEGG" id="mgot:MgSA37_01537"/>
<reference evidence="1 2" key="1">
    <citation type="submission" date="2015-12" db="EMBL/GenBank/DDBJ databases">
        <title>Genome sequence of Mucilaginibacter gotjawali.</title>
        <authorList>
            <person name="Lee J.S."/>
            <person name="Lee K.C."/>
            <person name="Kim K.K."/>
            <person name="Lee B.W."/>
        </authorList>
    </citation>
    <scope>NUCLEOTIDE SEQUENCE [LARGE SCALE GENOMIC DNA]</scope>
    <source>
        <strain evidence="1 2">SA3-7</strain>
    </source>
</reference>
<dbReference type="Pfam" id="PF05016">
    <property type="entry name" value="ParE_toxin"/>
    <property type="match status" value="1"/>
</dbReference>
<evidence type="ECO:0000313" key="2">
    <source>
        <dbReference type="Proteomes" id="UP000218263"/>
    </source>
</evidence>
<sequence>MAYSIIVSPRAQKEIENAIEYYALYSIDAPLNFITILKITYGVLENDPFLRIRYKNIRAIKIKKFPYLLYFVINETNNTVRVLSCFHSKRNPQKRPNL</sequence>
<dbReference type="InterPro" id="IPR007712">
    <property type="entry name" value="RelE/ParE_toxin"/>
</dbReference>
<proteinExistence type="predicted"/>
<protein>
    <submittedName>
        <fullName evidence="1">Plasmid stabilization system protein</fullName>
    </submittedName>
</protein>
<evidence type="ECO:0000313" key="1">
    <source>
        <dbReference type="EMBL" id="BAU53370.1"/>
    </source>
</evidence>
<dbReference type="OrthoDB" id="595476at2"/>
<name>A0A0X8X023_9SPHI</name>
<accession>A0A0X8X023</accession>
<dbReference type="AlphaFoldDB" id="A0A0X8X023"/>
<dbReference type="InterPro" id="IPR035093">
    <property type="entry name" value="RelE/ParE_toxin_dom_sf"/>
</dbReference>
<dbReference type="Gene3D" id="3.30.2310.20">
    <property type="entry name" value="RelE-like"/>
    <property type="match status" value="1"/>
</dbReference>
<organism evidence="1 2">
    <name type="scientific">Mucilaginibacter gotjawali</name>
    <dbReference type="NCBI Taxonomy" id="1550579"/>
    <lineage>
        <taxon>Bacteria</taxon>
        <taxon>Pseudomonadati</taxon>
        <taxon>Bacteroidota</taxon>
        <taxon>Sphingobacteriia</taxon>
        <taxon>Sphingobacteriales</taxon>
        <taxon>Sphingobacteriaceae</taxon>
        <taxon>Mucilaginibacter</taxon>
    </lineage>
</organism>
<dbReference type="Proteomes" id="UP000218263">
    <property type="component" value="Chromosome"/>
</dbReference>
<gene>
    <name evidence="1" type="ORF">MgSA37_01537</name>
</gene>